<feature type="transmembrane region" description="Helical" evidence="14">
    <location>
        <begin position="21"/>
        <end position="43"/>
    </location>
</feature>
<keyword evidence="9" id="KW-0408">Iron</keyword>
<feature type="domain" description="Fatty acid desaturase" evidence="15">
    <location>
        <begin position="49"/>
        <end position="259"/>
    </location>
</feature>
<keyword evidence="17" id="KW-1185">Reference proteome</keyword>
<evidence type="ECO:0000256" key="6">
    <source>
        <dbReference type="ARBA" id="ARBA00022832"/>
    </source>
</evidence>
<evidence type="ECO:0000259" key="15">
    <source>
        <dbReference type="Pfam" id="PF00487"/>
    </source>
</evidence>
<dbReference type="GO" id="GO:0042761">
    <property type="term" value="P:very long-chain fatty acid biosynthetic process"/>
    <property type="evidence" value="ECO:0007669"/>
    <property type="project" value="TreeGrafter"/>
</dbReference>
<feature type="transmembrane region" description="Helical" evidence="14">
    <location>
        <begin position="260"/>
        <end position="279"/>
    </location>
</feature>
<keyword evidence="4 13" id="KW-0444">Lipid biosynthesis</keyword>
<dbReference type="PRINTS" id="PR00075">
    <property type="entry name" value="FACDDSATRASE"/>
</dbReference>
<dbReference type="PANTHER" id="PTHR11351">
    <property type="entry name" value="ACYL-COA DESATURASE"/>
    <property type="match status" value="1"/>
</dbReference>
<dbReference type="RefSeq" id="XP_008449174.1">
    <property type="nucleotide sequence ID" value="XM_008450952.1"/>
</dbReference>
<reference evidence="18" key="2">
    <citation type="submission" date="2025-04" db="UniProtKB">
        <authorList>
            <consortium name="RefSeq"/>
        </authorList>
    </citation>
    <scope>IDENTIFICATION</scope>
</reference>
<dbReference type="CDD" id="cd03505">
    <property type="entry name" value="Delta9-FADS-like"/>
    <property type="match status" value="1"/>
</dbReference>
<dbReference type="PANTHER" id="PTHR11351:SF31">
    <property type="entry name" value="DESATURASE 1, ISOFORM A-RELATED"/>
    <property type="match status" value="1"/>
</dbReference>
<comment type="cofactor">
    <cofactor evidence="13">
        <name>Fe(2+)</name>
        <dbReference type="ChEBI" id="CHEBI:29033"/>
    </cofactor>
</comment>
<evidence type="ECO:0000313" key="17">
    <source>
        <dbReference type="Proteomes" id="UP001652600"/>
    </source>
</evidence>
<gene>
    <name evidence="18" type="primary">LOC103491124</name>
    <name evidence="16" type="synonym">103491124</name>
</gene>
<dbReference type="AlphaFoldDB" id="A0A1S3BMC9"/>
<keyword evidence="8 13" id="KW-0560">Oxidoreductase</keyword>
<dbReference type="InParanoid" id="A0A1S3BMC9"/>
<keyword evidence="10" id="KW-0443">Lipid metabolism</keyword>
<organism evidence="17 18">
    <name type="scientific">Cucumis melo</name>
    <name type="common">Muskmelon</name>
    <dbReference type="NCBI Taxonomy" id="3656"/>
    <lineage>
        <taxon>Eukaryota</taxon>
        <taxon>Viridiplantae</taxon>
        <taxon>Streptophyta</taxon>
        <taxon>Embryophyta</taxon>
        <taxon>Tracheophyta</taxon>
        <taxon>Spermatophyta</taxon>
        <taxon>Magnoliopsida</taxon>
        <taxon>eudicotyledons</taxon>
        <taxon>Gunneridae</taxon>
        <taxon>Pentapetalae</taxon>
        <taxon>rosids</taxon>
        <taxon>fabids</taxon>
        <taxon>Cucurbitales</taxon>
        <taxon>Cucurbitaceae</taxon>
        <taxon>Benincaseae</taxon>
        <taxon>Cucumis</taxon>
    </lineage>
</organism>
<accession>A0A1S3BMC9</accession>
<dbReference type="SMR" id="A0A1S3BMC9"/>
<keyword evidence="5 13" id="KW-0812">Transmembrane</keyword>
<evidence type="ECO:0000256" key="1">
    <source>
        <dbReference type="ARBA" id="ARBA00004141"/>
    </source>
</evidence>
<evidence type="ECO:0000256" key="10">
    <source>
        <dbReference type="ARBA" id="ARBA00023098"/>
    </source>
</evidence>
<evidence type="ECO:0000256" key="9">
    <source>
        <dbReference type="ARBA" id="ARBA00023004"/>
    </source>
</evidence>
<keyword evidence="11 14" id="KW-0472">Membrane</keyword>
<dbReference type="InterPro" id="IPR015876">
    <property type="entry name" value="Acyl-CoA_DS"/>
</dbReference>
<evidence type="ECO:0000256" key="7">
    <source>
        <dbReference type="ARBA" id="ARBA00022989"/>
    </source>
</evidence>
<dbReference type="EnsemblPlants" id="MELO3C031953.2.1">
    <property type="protein sequence ID" value="MELO3C031953.2.1"/>
    <property type="gene ID" value="MELO3C031953.2"/>
</dbReference>
<evidence type="ECO:0000256" key="11">
    <source>
        <dbReference type="ARBA" id="ARBA00023136"/>
    </source>
</evidence>
<evidence type="ECO:0000256" key="3">
    <source>
        <dbReference type="ARBA" id="ARBA00009295"/>
    </source>
</evidence>
<keyword evidence="7 14" id="KW-1133">Transmembrane helix</keyword>
<dbReference type="Proteomes" id="UP001652600">
    <property type="component" value="Chromosome 6"/>
</dbReference>
<name>A0A1S3BMC9_CUCME</name>
<evidence type="ECO:0000256" key="4">
    <source>
        <dbReference type="ARBA" id="ARBA00022516"/>
    </source>
</evidence>
<dbReference type="GeneID" id="103491124"/>
<dbReference type="OrthoDB" id="10260134at2759"/>
<feature type="transmembrane region" description="Helical" evidence="14">
    <location>
        <begin position="49"/>
        <end position="69"/>
    </location>
</feature>
<evidence type="ECO:0000313" key="16">
    <source>
        <dbReference type="EnsemblPlants" id="MELO3C031953.2.1"/>
    </source>
</evidence>
<comment type="pathway">
    <text evidence="2">Lipid metabolism.</text>
</comment>
<evidence type="ECO:0000256" key="8">
    <source>
        <dbReference type="ARBA" id="ARBA00023002"/>
    </source>
</evidence>
<keyword evidence="6" id="KW-0276">Fatty acid metabolism</keyword>
<evidence type="ECO:0000256" key="14">
    <source>
        <dbReference type="SAM" id="Phobius"/>
    </source>
</evidence>
<dbReference type="KEGG" id="cmo:103491124"/>
<dbReference type="GO" id="GO:0016717">
    <property type="term" value="F:oxidoreductase activity, acting on paired donors, with oxidation of a pair of donors resulting in the reduction of molecular oxygen to two molecules of water"/>
    <property type="evidence" value="ECO:0007669"/>
    <property type="project" value="InterPro"/>
</dbReference>
<dbReference type="eggNOG" id="KOG1600">
    <property type="taxonomic scope" value="Eukaryota"/>
</dbReference>
<comment type="subcellular location">
    <subcellularLocation>
        <location evidence="1">Membrane</location>
        <topology evidence="1">Multi-pass membrane protein</topology>
    </subcellularLocation>
</comment>
<reference evidence="16" key="1">
    <citation type="submission" date="2023-03" db="UniProtKB">
        <authorList>
            <consortium name="EnsemblPlants"/>
        </authorList>
    </citation>
    <scope>IDENTIFICATION</scope>
</reference>
<proteinExistence type="inferred from homology"/>
<dbReference type="Gramene" id="MELO3C031953.2.1">
    <property type="protein sequence ID" value="MELO3C031953.2.1"/>
    <property type="gene ID" value="MELO3C031953.2"/>
</dbReference>
<evidence type="ECO:0000256" key="12">
    <source>
        <dbReference type="ARBA" id="ARBA00023160"/>
    </source>
</evidence>
<feature type="transmembrane region" description="Helical" evidence="14">
    <location>
        <begin position="167"/>
        <end position="189"/>
    </location>
</feature>
<protein>
    <submittedName>
        <fullName evidence="18">Palmitoyl-monogalactosyldiacylglycerol delta-7 desaturase, chloroplastic-like</fullName>
    </submittedName>
</protein>
<evidence type="ECO:0000256" key="13">
    <source>
        <dbReference type="RuleBase" id="RU000581"/>
    </source>
</evidence>
<comment type="domain">
    <text evidence="13">The histidine box domains are involved in binding the catalytic metal ions.</text>
</comment>
<dbReference type="Pfam" id="PF00487">
    <property type="entry name" value="FA_desaturase"/>
    <property type="match status" value="1"/>
</dbReference>
<dbReference type="GO" id="GO:0005789">
    <property type="term" value="C:endoplasmic reticulum membrane"/>
    <property type="evidence" value="ECO:0007669"/>
    <property type="project" value="TreeGrafter"/>
</dbReference>
<keyword evidence="12 13" id="KW-0275">Fatty acid biosynthesis</keyword>
<evidence type="ECO:0000256" key="5">
    <source>
        <dbReference type="ARBA" id="ARBA00022692"/>
    </source>
</evidence>
<dbReference type="InterPro" id="IPR005804">
    <property type="entry name" value="FA_desaturase_dom"/>
</dbReference>
<evidence type="ECO:0000313" key="18">
    <source>
        <dbReference type="RefSeq" id="XP_008449174.1"/>
    </source>
</evidence>
<sequence length="297" mass="34924">MEATMKDREKPHRAFWRRKWTFSDIRTAIYILMTHSLCIFAPFHFNWKAFWVAFTLYVLVAIFGITLSYHRNLTHKSFKLPKWLEYSFAYMGVMALQGDPIDWVSTHRHHHQFVETERDPHSPIHGLWYSHMGWTMNSRALTKRHGRPNNVSDLEDQIFYRIIQKTYLLHPLALGIVLFLIGGFPFLVWSGGVAVTWGYHVTSMVNSICHSWGSQPWKTRDSSKNNWLVSLVTFGEGWHNNHHAFEYSARHGLEWWQLDIPWYIILCLQALGLATNVKFPTEKQKLDKAFSTSKNTT</sequence>
<comment type="similarity">
    <text evidence="3 13">Belongs to the fatty acid desaturase type 1 family.</text>
</comment>
<evidence type="ECO:0000256" key="2">
    <source>
        <dbReference type="ARBA" id="ARBA00005189"/>
    </source>
</evidence>